<evidence type="ECO:0000256" key="2">
    <source>
        <dbReference type="SAM" id="MobiDB-lite"/>
    </source>
</evidence>
<dbReference type="Proteomes" id="UP000663887">
    <property type="component" value="Unassembled WGS sequence"/>
</dbReference>
<evidence type="ECO:0000313" key="4">
    <source>
        <dbReference type="Proteomes" id="UP000663887"/>
    </source>
</evidence>
<protein>
    <submittedName>
        <fullName evidence="3">Uncharacterized protein</fullName>
    </submittedName>
</protein>
<reference evidence="3" key="1">
    <citation type="submission" date="2021-02" db="EMBL/GenBank/DDBJ databases">
        <authorList>
            <person name="Nowell W R."/>
        </authorList>
    </citation>
    <scope>NUCLEOTIDE SEQUENCE</scope>
</reference>
<feature type="region of interest" description="Disordered" evidence="2">
    <location>
        <begin position="28"/>
        <end position="88"/>
    </location>
</feature>
<keyword evidence="1" id="KW-0175">Coiled coil</keyword>
<gene>
    <name evidence="3" type="ORF">XDN619_LOCUS10712</name>
</gene>
<evidence type="ECO:0000256" key="1">
    <source>
        <dbReference type="SAM" id="Coils"/>
    </source>
</evidence>
<dbReference type="EMBL" id="CAJNRG010003945">
    <property type="protein sequence ID" value="CAF2061843.1"/>
    <property type="molecule type" value="Genomic_DNA"/>
</dbReference>
<accession>A0A816QJ82</accession>
<comment type="caution">
    <text evidence="3">The sequence shown here is derived from an EMBL/GenBank/DDBJ whole genome shotgun (WGS) entry which is preliminary data.</text>
</comment>
<dbReference type="PANTHER" id="PTHR33173">
    <property type="match status" value="1"/>
</dbReference>
<name>A0A816QJ82_9BILA</name>
<organism evidence="3 4">
    <name type="scientific">Rotaria magnacalcarata</name>
    <dbReference type="NCBI Taxonomy" id="392030"/>
    <lineage>
        <taxon>Eukaryota</taxon>
        <taxon>Metazoa</taxon>
        <taxon>Spiralia</taxon>
        <taxon>Gnathifera</taxon>
        <taxon>Rotifera</taxon>
        <taxon>Eurotatoria</taxon>
        <taxon>Bdelloidea</taxon>
        <taxon>Philodinida</taxon>
        <taxon>Philodinidae</taxon>
        <taxon>Rotaria</taxon>
    </lineage>
</organism>
<sequence>MCVKLNNNTFVVLPGIKSKMKLLKAALTKKRNERRREMSKTSSNTISTNNTSNTISTNNTSNTISTNNTSNTISTNNTSNTILSNSSNEQPTIISSSIASNSKSDDEQKQHIINLIDELCEKMKEEKNKQDFHLKESIDYEIIANYMLNKASIKCQCGITATLGKKSNSYILSNYIRHLTKSNSCTMIRQKLENLDGNVSLDNASNIDNSNTADDPIISDNSNSTLFIQTVVGKRRKNQSSLSSSQVLLFRNEAFYDLVEEHCGSTVLEIIQAQDISSVDCLLDVRNIFTFLELDSNELIPLKKKAGIVLNDGIFIIKKGIMYKVDVFTRSLYRLNEQHLTDSFQHFNSNGSTGLIIPEILVQKFPFLLTLMNYSNFIINSKIDFTFFNIMMNNIIKNATMDERGYRYDNIIRQFASSLYILGGRAAYEFVRLNIPAFIPSTQVIQASIISSQHYLTEGLFDFLRVRDYFSSKQSTLAFCAEDSTTIVPKITYDSKSNIFIGFSLPLDQNGLPIPSLYSTDSFSQLENWYLNESMAKLLVANLIQPLSYSSGNLSPYLLAAYGTDNTFKATDVISRWRCIYHRCKANGIRLIGFSTDCDSRYLNAMKLSLGFFGDFIYDGHPDNFKIDVPSSWNWFLMRNKQLFICMQDPMHICTKLRNRLLSKTATLVLGDQIINIKPLYYVIDNFFKLDHGLVQSDVNPKDRQNYGSCEKISNDKVLKLLDNISNSFGISIYLQVNDAYQYVIKLMSPLNLHQWLRNQQTLSIKQLSANISQQFQRSWTKELNANKNDDSDTESDSETSDTMADDASSNHDTDEDLDFDNGVDSIYNVTTSVHRGVRLVDDVKQEHAEKYFRVTLNNQIKFLHKQTACWLLEKDKSSLPADRLSRVQEN</sequence>
<proteinExistence type="predicted"/>
<feature type="compositionally biased region" description="Low complexity" evidence="2">
    <location>
        <begin position="41"/>
        <end position="88"/>
    </location>
</feature>
<feature type="coiled-coil region" evidence="1">
    <location>
        <begin position="109"/>
        <end position="136"/>
    </location>
</feature>
<dbReference type="AlphaFoldDB" id="A0A816QJ82"/>
<dbReference type="PANTHER" id="PTHR33173:SF2">
    <property type="entry name" value="MYND-TYPE DOMAIN-CONTAINING PROTEIN"/>
    <property type="match status" value="1"/>
</dbReference>
<evidence type="ECO:0000313" key="3">
    <source>
        <dbReference type="EMBL" id="CAF2061843.1"/>
    </source>
</evidence>
<feature type="region of interest" description="Disordered" evidence="2">
    <location>
        <begin position="783"/>
        <end position="818"/>
    </location>
</feature>